<dbReference type="RefSeq" id="WP_380741957.1">
    <property type="nucleotide sequence ID" value="NZ_JBHTLI010000001.1"/>
</dbReference>
<protein>
    <submittedName>
        <fullName evidence="3">YceI family protein</fullName>
    </submittedName>
</protein>
<sequence length="191" mass="21532">MKRLLVLSLFLISGLIVHAQENYTNTSVQILPQSKLTIKGDTNIKDFECEFNTANLEENKNIEYTHTGKGISFKNAVLCLDNLGFDCGNRGINEDFRDLIQAEKYPEILLKLNEINLENPKLAEAKVTIFIAGKSRRYVVPVNIVDDSIPYFKGKLTLNIKDFDLEAPKKALGLIVVKEEIEVNFNLSVAK</sequence>
<keyword evidence="4" id="KW-1185">Reference proteome</keyword>
<accession>A0ABW3NPP1</accession>
<proteinExistence type="predicted"/>
<keyword evidence="1" id="KW-0732">Signal</keyword>
<name>A0ABW3NPP1_9FLAO</name>
<evidence type="ECO:0000313" key="3">
    <source>
        <dbReference type="EMBL" id="MFD1094262.1"/>
    </source>
</evidence>
<gene>
    <name evidence="3" type="ORF">ACFQ3Q_00740</name>
</gene>
<reference evidence="4" key="1">
    <citation type="journal article" date="2019" name="Int. J. Syst. Evol. Microbiol.">
        <title>The Global Catalogue of Microorganisms (GCM) 10K type strain sequencing project: providing services to taxonomists for standard genome sequencing and annotation.</title>
        <authorList>
            <consortium name="The Broad Institute Genomics Platform"/>
            <consortium name="The Broad Institute Genome Sequencing Center for Infectious Disease"/>
            <person name="Wu L."/>
            <person name="Ma J."/>
        </authorList>
    </citation>
    <scope>NUCLEOTIDE SEQUENCE [LARGE SCALE GENOMIC DNA]</scope>
    <source>
        <strain evidence="4">CCUG 64793</strain>
    </source>
</reference>
<evidence type="ECO:0000259" key="2">
    <source>
        <dbReference type="Pfam" id="PF04264"/>
    </source>
</evidence>
<dbReference type="SUPFAM" id="SSF101874">
    <property type="entry name" value="YceI-like"/>
    <property type="match status" value="1"/>
</dbReference>
<feature type="chain" id="PRO_5045182433" evidence="1">
    <location>
        <begin position="20"/>
        <end position="191"/>
    </location>
</feature>
<dbReference type="Gene3D" id="2.40.128.110">
    <property type="entry name" value="Lipid/polyisoprenoid-binding, YceI-like"/>
    <property type="match status" value="1"/>
</dbReference>
<feature type="domain" description="Lipid/polyisoprenoid-binding YceI-like" evidence="2">
    <location>
        <begin position="85"/>
        <end position="188"/>
    </location>
</feature>
<dbReference type="Pfam" id="PF04264">
    <property type="entry name" value="YceI"/>
    <property type="match status" value="1"/>
</dbReference>
<feature type="signal peptide" evidence="1">
    <location>
        <begin position="1"/>
        <end position="19"/>
    </location>
</feature>
<dbReference type="InterPro" id="IPR036761">
    <property type="entry name" value="TTHA0802/YceI-like_sf"/>
</dbReference>
<dbReference type="InterPro" id="IPR007372">
    <property type="entry name" value="Lipid/polyisoprenoid-bd_YceI"/>
</dbReference>
<dbReference type="Proteomes" id="UP001597131">
    <property type="component" value="Unassembled WGS sequence"/>
</dbReference>
<evidence type="ECO:0000313" key="4">
    <source>
        <dbReference type="Proteomes" id="UP001597131"/>
    </source>
</evidence>
<evidence type="ECO:0000256" key="1">
    <source>
        <dbReference type="SAM" id="SignalP"/>
    </source>
</evidence>
<organism evidence="3 4">
    <name type="scientific">Salegentibacter chungangensis</name>
    <dbReference type="NCBI Taxonomy" id="1335724"/>
    <lineage>
        <taxon>Bacteria</taxon>
        <taxon>Pseudomonadati</taxon>
        <taxon>Bacteroidota</taxon>
        <taxon>Flavobacteriia</taxon>
        <taxon>Flavobacteriales</taxon>
        <taxon>Flavobacteriaceae</taxon>
        <taxon>Salegentibacter</taxon>
    </lineage>
</organism>
<comment type="caution">
    <text evidence="3">The sequence shown here is derived from an EMBL/GenBank/DDBJ whole genome shotgun (WGS) entry which is preliminary data.</text>
</comment>
<dbReference type="EMBL" id="JBHTLI010000001">
    <property type="protein sequence ID" value="MFD1094262.1"/>
    <property type="molecule type" value="Genomic_DNA"/>
</dbReference>